<dbReference type="PANTHER" id="PTHR31635">
    <property type="entry name" value="REVERSE TRANSCRIPTASE DOMAIN-CONTAINING PROTEIN-RELATED"/>
    <property type="match status" value="1"/>
</dbReference>
<dbReference type="Ensembl" id="ENSCCRT00015038305.1">
    <property type="protein sequence ID" value="ENSCCRP00015037025.1"/>
    <property type="gene ID" value="ENSCCRG00015015423.1"/>
</dbReference>
<dbReference type="AlphaFoldDB" id="A0A8C1UHF8"/>
<accession>A0A8C1UHF8</accession>
<dbReference type="Gene3D" id="3.60.10.10">
    <property type="entry name" value="Endonuclease/exonuclease/phosphatase"/>
    <property type="match status" value="1"/>
</dbReference>
<evidence type="ECO:0000313" key="3">
    <source>
        <dbReference type="Proteomes" id="UP000694700"/>
    </source>
</evidence>
<dbReference type="SUPFAM" id="SSF56219">
    <property type="entry name" value="DNase I-like"/>
    <property type="match status" value="1"/>
</dbReference>
<dbReference type="SUPFAM" id="SSF56672">
    <property type="entry name" value="DNA/RNA polymerases"/>
    <property type="match status" value="1"/>
</dbReference>
<dbReference type="CDD" id="cd01650">
    <property type="entry name" value="RT_nLTR_like"/>
    <property type="match status" value="1"/>
</dbReference>
<proteinExistence type="predicted"/>
<reference evidence="2" key="1">
    <citation type="submission" date="2025-08" db="UniProtKB">
        <authorList>
            <consortium name="Ensembl"/>
        </authorList>
    </citation>
    <scope>IDENTIFICATION</scope>
</reference>
<organism evidence="2 3">
    <name type="scientific">Cyprinus carpio</name>
    <name type="common">Common carp</name>
    <dbReference type="NCBI Taxonomy" id="7962"/>
    <lineage>
        <taxon>Eukaryota</taxon>
        <taxon>Metazoa</taxon>
        <taxon>Chordata</taxon>
        <taxon>Craniata</taxon>
        <taxon>Vertebrata</taxon>
        <taxon>Euteleostomi</taxon>
        <taxon>Actinopterygii</taxon>
        <taxon>Neopterygii</taxon>
        <taxon>Teleostei</taxon>
        <taxon>Ostariophysi</taxon>
        <taxon>Cypriniformes</taxon>
        <taxon>Cyprinidae</taxon>
        <taxon>Cyprininae</taxon>
        <taxon>Cyprinus</taxon>
    </lineage>
</organism>
<dbReference type="InterPro" id="IPR043502">
    <property type="entry name" value="DNA/RNA_pol_sf"/>
</dbReference>
<dbReference type="CDD" id="cd09076">
    <property type="entry name" value="L1-EN"/>
    <property type="match status" value="1"/>
</dbReference>
<dbReference type="InterPro" id="IPR000477">
    <property type="entry name" value="RT_dom"/>
</dbReference>
<dbReference type="Pfam" id="PF00078">
    <property type="entry name" value="RVT_1"/>
    <property type="match status" value="1"/>
</dbReference>
<feature type="domain" description="Reverse transcriptase" evidence="1">
    <location>
        <begin position="403"/>
        <end position="662"/>
    </location>
</feature>
<evidence type="ECO:0000259" key="1">
    <source>
        <dbReference type="PROSITE" id="PS50878"/>
    </source>
</evidence>
<dbReference type="PANTHER" id="PTHR31635:SF196">
    <property type="entry name" value="REVERSE TRANSCRIPTASE DOMAIN-CONTAINING PROTEIN-RELATED"/>
    <property type="match status" value="1"/>
</dbReference>
<evidence type="ECO:0000313" key="2">
    <source>
        <dbReference type="Ensembl" id="ENSCCRP00015037025.1"/>
    </source>
</evidence>
<dbReference type="Proteomes" id="UP000694700">
    <property type="component" value="Unplaced"/>
</dbReference>
<dbReference type="InterPro" id="IPR036691">
    <property type="entry name" value="Endo/exonu/phosph_ase_sf"/>
</dbReference>
<sequence length="681" mass="78516">MAVRAEINNFSFLFINIYAPNTGADRLQLFVKLEQFLKLQQTGDFIILGGDWNCTLDFTQDRNGDEPHMQSSSCLTRVIKSFNLADVWRENNPLIKQYTWVKISNDRIFGARLDRFYTSQNMRNRVFNAAIFPASFSDHKYITVDCVLVNRTHTSYYWHFNNKLLEDKCFCENFKSFWETWKSEKCLYESITQWWEIGKVHIKTYCQQYKGFSSLVLKNTVELLEKEILDIEKSMFVNDAEQLHELWTEKKNQLSSILNEKVKGALVRSRFLNIKDMDGPTSFFFNLERKAGQEKQMYCLKDNDGQETSDPVKMRRLAVDFYSDLFAAEAIDEQSKDELLQDLPVLTSKQKKLLETDLTFEEVTAAVKGLSSGKVPGLDGLSAEFYKKFWSLIGPDYFDVLKKCIGEKSLPLSCQRAVLTLLPKKGDLTLLKNWRPIAILCFEYKVLSKCLANRLNNVMHAIIHKDQSYCVKERCILDNLHLVRDIFDFAFNNNINLGFLSLDQEKAFDRVDHAFLFETFKAFGFGDKFISMIRLLYNDATCMIKIAGGLSVPVKVNRGIRQGCPLSGQLYSIVIEPLLCKFRRQLTGLRVNELEVQEPIKLSAYADDVTVLIRNQNDVLLLEETLRCYGKASSAKVNWGKSSALWCGQLGQGPLLPGGLQWGKTFYVLNIKFCQNVWRTD</sequence>
<dbReference type="PROSITE" id="PS50878">
    <property type="entry name" value="RT_POL"/>
    <property type="match status" value="1"/>
</dbReference>
<name>A0A8C1UHF8_CYPCA</name>
<protein>
    <recommendedName>
        <fullName evidence="1">Reverse transcriptase domain-containing protein</fullName>
    </recommendedName>
</protein>